<keyword evidence="10" id="KW-0325">Glycoprotein</keyword>
<sequence length="689" mass="78604">MGAIGYTMQGGGLAELFITIYAAKSTEKIMSGHAYTRAVRAHMLAHRSLAKIVIKSMALSSTMVDQLEEILFNFDRTVILSNDQNRHATLHDAVRNGDILAVRDFLKNGRDVNETDSSGNTPLLLAVCIKQEEIYDAIVAALIENGADVNAYNKGFTPLYNAVFYKREKSVEMLLKAGAWLRPSYKNELHLLGESGGTKTLELILNDKRCTPEIINRPDDKGRTALHLAAQSSHKNCLRMLIEQGGDLAATDEDNDSVADIIFQQIVNPEIFITEILDDKIYMKQLEQFKFSYNIDFSVLAPKKCGRQMEVISNMLVAASEEEKIEVLQHPLIELYLMLKWARICYFFYLWISVYFIFATSMGLYIMLIIHRAKNIEGFKTALKVIVIFTATGLLCHAVLQCILDRRKYFQRYEMWMNLICTCLSLTVAITLDDYSGNAGKTDTPNWVLHITSISILMAWIELMLLIGRLPSLGYYALMFSAVLQNVVKVLCAYVCLLIGFTLSFSVQFHNFPQFSDPWRALVKTTVMMMGEFEYGDMFAEDEDAPKILPATSRFIFLIFVILTSIVLMNLMVGVAVSDIQELHRRGRAKKLEKQAEFLHQLEKVISSKHLNSEYMPEIIKRLILKRSYIHNEFEVKSCAEFQRQNKIPKRIIGKVMLTLCLFNKEGRLLMEFTESRVHINENMYSETL</sequence>
<protein>
    <submittedName>
        <fullName evidence="15">Transient receptor potential channel pyrexia-like</fullName>
    </submittedName>
</protein>
<evidence type="ECO:0000256" key="11">
    <source>
        <dbReference type="ARBA" id="ARBA00023303"/>
    </source>
</evidence>
<dbReference type="AlphaFoldDB" id="A0A6P7FKW5"/>
<dbReference type="InterPro" id="IPR005821">
    <property type="entry name" value="Ion_trans_dom"/>
</dbReference>
<evidence type="ECO:0000256" key="10">
    <source>
        <dbReference type="ARBA" id="ARBA00023180"/>
    </source>
</evidence>
<dbReference type="GO" id="GO:0034703">
    <property type="term" value="C:cation channel complex"/>
    <property type="evidence" value="ECO:0007669"/>
    <property type="project" value="UniProtKB-ARBA"/>
</dbReference>
<evidence type="ECO:0000256" key="8">
    <source>
        <dbReference type="ARBA" id="ARBA00023065"/>
    </source>
</evidence>
<evidence type="ECO:0000256" key="2">
    <source>
        <dbReference type="ARBA" id="ARBA00022448"/>
    </source>
</evidence>
<reference evidence="15" key="1">
    <citation type="submission" date="2025-08" db="UniProtKB">
        <authorList>
            <consortium name="RefSeq"/>
        </authorList>
    </citation>
    <scope>IDENTIFICATION</scope>
    <source>
        <tissue evidence="15">Whole insect</tissue>
    </source>
</reference>
<evidence type="ECO:0000313" key="15">
    <source>
        <dbReference type="RefSeq" id="XP_028136809.1"/>
    </source>
</evidence>
<accession>A0A6P7FKW5</accession>
<evidence type="ECO:0000256" key="3">
    <source>
        <dbReference type="ARBA" id="ARBA00022606"/>
    </source>
</evidence>
<evidence type="ECO:0000256" key="13">
    <source>
        <dbReference type="SAM" id="Phobius"/>
    </source>
</evidence>
<keyword evidence="11" id="KW-0407">Ion channel</keyword>
<feature type="repeat" description="ANK" evidence="12">
    <location>
        <begin position="221"/>
        <end position="253"/>
    </location>
</feature>
<feature type="transmembrane region" description="Helical" evidence="13">
    <location>
        <begin position="382"/>
        <end position="403"/>
    </location>
</feature>
<keyword evidence="5" id="KW-0677">Repeat</keyword>
<dbReference type="PROSITE" id="PS50088">
    <property type="entry name" value="ANK_REPEAT"/>
    <property type="match status" value="4"/>
</dbReference>
<evidence type="ECO:0000259" key="14">
    <source>
        <dbReference type="Pfam" id="PF00520"/>
    </source>
</evidence>
<dbReference type="SMART" id="SM00248">
    <property type="entry name" value="ANK"/>
    <property type="match status" value="4"/>
</dbReference>
<comment type="subcellular location">
    <subcellularLocation>
        <location evidence="1">Membrane</location>
        <topology evidence="1">Multi-pass membrane protein</topology>
    </subcellularLocation>
</comment>
<dbReference type="RefSeq" id="XP_028136809.1">
    <property type="nucleotide sequence ID" value="XM_028281008.1"/>
</dbReference>
<evidence type="ECO:0000256" key="6">
    <source>
        <dbReference type="ARBA" id="ARBA00022989"/>
    </source>
</evidence>
<dbReference type="PANTHER" id="PTHR47143">
    <property type="entry name" value="TRANSIENT RECEPTOR POTENTIAL CATION CHANNEL PROTEIN PAINLESS"/>
    <property type="match status" value="1"/>
</dbReference>
<evidence type="ECO:0000256" key="7">
    <source>
        <dbReference type="ARBA" id="ARBA00023043"/>
    </source>
</evidence>
<evidence type="ECO:0000256" key="9">
    <source>
        <dbReference type="ARBA" id="ARBA00023136"/>
    </source>
</evidence>
<keyword evidence="7 12" id="KW-0040">ANK repeat</keyword>
<keyword evidence="3" id="KW-0716">Sensory transduction</keyword>
<dbReference type="InterPro" id="IPR036770">
    <property type="entry name" value="Ankyrin_rpt-contain_sf"/>
</dbReference>
<dbReference type="PANTHER" id="PTHR47143:SF1">
    <property type="entry name" value="ION_TRANS DOMAIN-CONTAINING PROTEIN"/>
    <property type="match status" value="1"/>
</dbReference>
<dbReference type="GO" id="GO:0005216">
    <property type="term" value="F:monoatomic ion channel activity"/>
    <property type="evidence" value="ECO:0007669"/>
    <property type="project" value="InterPro"/>
</dbReference>
<gene>
    <name evidence="15" type="primary">LOC114331428</name>
</gene>
<dbReference type="Pfam" id="PF12796">
    <property type="entry name" value="Ank_2"/>
    <property type="match status" value="2"/>
</dbReference>
<feature type="transmembrane region" description="Helical" evidence="13">
    <location>
        <begin position="555"/>
        <end position="578"/>
    </location>
</feature>
<dbReference type="InterPro" id="IPR052076">
    <property type="entry name" value="TRP_cation_channel"/>
</dbReference>
<dbReference type="PROSITE" id="PS50297">
    <property type="entry name" value="ANK_REP_REGION"/>
    <property type="match status" value="3"/>
</dbReference>
<feature type="transmembrane region" description="Helical" evidence="13">
    <location>
        <begin position="415"/>
        <end position="432"/>
    </location>
</feature>
<evidence type="ECO:0000256" key="1">
    <source>
        <dbReference type="ARBA" id="ARBA00004141"/>
    </source>
</evidence>
<dbReference type="SUPFAM" id="SSF48403">
    <property type="entry name" value="Ankyrin repeat"/>
    <property type="match status" value="1"/>
</dbReference>
<organism evidence="15">
    <name type="scientific">Diabrotica virgifera virgifera</name>
    <name type="common">western corn rootworm</name>
    <dbReference type="NCBI Taxonomy" id="50390"/>
    <lineage>
        <taxon>Eukaryota</taxon>
        <taxon>Metazoa</taxon>
        <taxon>Ecdysozoa</taxon>
        <taxon>Arthropoda</taxon>
        <taxon>Hexapoda</taxon>
        <taxon>Insecta</taxon>
        <taxon>Pterygota</taxon>
        <taxon>Neoptera</taxon>
        <taxon>Endopterygota</taxon>
        <taxon>Coleoptera</taxon>
        <taxon>Polyphaga</taxon>
        <taxon>Cucujiformia</taxon>
        <taxon>Chrysomeloidea</taxon>
        <taxon>Chrysomelidae</taxon>
        <taxon>Galerucinae</taxon>
        <taxon>Diabroticina</taxon>
        <taxon>Diabroticites</taxon>
        <taxon>Diabrotica</taxon>
    </lineage>
</organism>
<evidence type="ECO:0000256" key="12">
    <source>
        <dbReference type="PROSITE-ProRule" id="PRU00023"/>
    </source>
</evidence>
<keyword evidence="4 13" id="KW-0812">Transmembrane</keyword>
<feature type="repeat" description="ANK" evidence="12">
    <location>
        <begin position="154"/>
        <end position="179"/>
    </location>
</feature>
<keyword evidence="9 13" id="KW-0472">Membrane</keyword>
<feature type="transmembrane region" description="Helical" evidence="13">
    <location>
        <begin position="346"/>
        <end position="370"/>
    </location>
</feature>
<evidence type="ECO:0000256" key="4">
    <source>
        <dbReference type="ARBA" id="ARBA00022692"/>
    </source>
</evidence>
<keyword evidence="6 13" id="KW-1133">Transmembrane helix</keyword>
<name>A0A6P7FKW5_DIAVI</name>
<dbReference type="Gene3D" id="1.25.40.20">
    <property type="entry name" value="Ankyrin repeat-containing domain"/>
    <property type="match status" value="1"/>
</dbReference>
<feature type="repeat" description="ANK" evidence="12">
    <location>
        <begin position="85"/>
        <end position="117"/>
    </location>
</feature>
<feature type="transmembrane region" description="Helical" evidence="13">
    <location>
        <begin position="447"/>
        <end position="467"/>
    </location>
</feature>
<dbReference type="InterPro" id="IPR002110">
    <property type="entry name" value="Ankyrin_rpt"/>
</dbReference>
<dbReference type="Pfam" id="PF00520">
    <property type="entry name" value="Ion_trans"/>
    <property type="match status" value="1"/>
</dbReference>
<keyword evidence="8" id="KW-0406">Ion transport</keyword>
<feature type="domain" description="Ion transport" evidence="14">
    <location>
        <begin position="355"/>
        <end position="586"/>
    </location>
</feature>
<proteinExistence type="predicted"/>
<evidence type="ECO:0000256" key="5">
    <source>
        <dbReference type="ARBA" id="ARBA00022737"/>
    </source>
</evidence>
<dbReference type="Gene3D" id="1.10.287.70">
    <property type="match status" value="1"/>
</dbReference>
<keyword evidence="2" id="KW-0813">Transport</keyword>
<feature type="repeat" description="ANK" evidence="12">
    <location>
        <begin position="118"/>
        <end position="154"/>
    </location>
</feature>
<dbReference type="InParanoid" id="A0A6P7FKW5"/>
<feature type="transmembrane region" description="Helical" evidence="13">
    <location>
        <begin position="487"/>
        <end position="509"/>
    </location>
</feature>